<comment type="subcellular location">
    <subcellularLocation>
        <location evidence="1">Cell membrane</location>
        <topology evidence="1">Single-pass membrane protein</topology>
    </subcellularLocation>
    <subcellularLocation>
        <location evidence="2">Cell surface</location>
    </subcellularLocation>
</comment>
<keyword evidence="3 10" id="KW-1003">Cell membrane</keyword>
<keyword evidence="10" id="KW-0813">Transport</keyword>
<dbReference type="InterPro" id="IPR016940">
    <property type="entry name" value="ComGC"/>
</dbReference>
<dbReference type="GO" id="GO:0009986">
    <property type="term" value="C:cell surface"/>
    <property type="evidence" value="ECO:0007669"/>
    <property type="project" value="UniProtKB-SubCell"/>
</dbReference>
<evidence type="ECO:0000256" key="1">
    <source>
        <dbReference type="ARBA" id="ARBA00004162"/>
    </source>
</evidence>
<comment type="similarity">
    <text evidence="9 10">Belongs to the ComGC family.</text>
</comment>
<dbReference type="AlphaFoldDB" id="A0A0A8X0W5"/>
<dbReference type="Pfam" id="PF07963">
    <property type="entry name" value="N_methyl"/>
    <property type="match status" value="1"/>
</dbReference>
<keyword evidence="6" id="KW-1133">Transmembrane helix</keyword>
<keyword evidence="5" id="KW-0812">Transmembrane</keyword>
<dbReference type="SUPFAM" id="SSF54523">
    <property type="entry name" value="Pili subunits"/>
    <property type="match status" value="1"/>
</dbReference>
<dbReference type="InterPro" id="IPR012902">
    <property type="entry name" value="N_methyl_site"/>
</dbReference>
<evidence type="ECO:0000256" key="10">
    <source>
        <dbReference type="PIRNR" id="PIRNR029928"/>
    </source>
</evidence>
<dbReference type="PANTHER" id="PTHR30093:SF2">
    <property type="entry name" value="TYPE II SECRETION SYSTEM PROTEIN H"/>
    <property type="match status" value="1"/>
</dbReference>
<evidence type="ECO:0000256" key="7">
    <source>
        <dbReference type="ARBA" id="ARBA00023136"/>
    </source>
</evidence>
<evidence type="ECO:0000256" key="4">
    <source>
        <dbReference type="ARBA" id="ARBA00022481"/>
    </source>
</evidence>
<evidence type="ECO:0000313" key="12">
    <source>
        <dbReference type="EMBL" id="GAM13640.1"/>
    </source>
</evidence>
<evidence type="ECO:0000256" key="8">
    <source>
        <dbReference type="ARBA" id="ARBA00023287"/>
    </source>
</evidence>
<dbReference type="Proteomes" id="UP000031014">
    <property type="component" value="Unassembled WGS sequence"/>
</dbReference>
<dbReference type="STRING" id="1321606.SAMD00020551_1785"/>
<keyword evidence="13" id="KW-1185">Reference proteome</keyword>
<dbReference type="EMBL" id="BASE01000038">
    <property type="protein sequence ID" value="GAM13640.1"/>
    <property type="molecule type" value="Genomic_DNA"/>
</dbReference>
<evidence type="ECO:0000256" key="6">
    <source>
        <dbReference type="ARBA" id="ARBA00022989"/>
    </source>
</evidence>
<gene>
    <name evidence="12" type="ORF">SAMD00020551_1785</name>
</gene>
<feature type="chain" id="PRO_5035516410" description="ComG operon protein 3" evidence="11">
    <location>
        <begin position="8"/>
        <end position="107"/>
    </location>
</feature>
<dbReference type="GO" id="GO:0005886">
    <property type="term" value="C:plasma membrane"/>
    <property type="evidence" value="ECO:0007669"/>
    <property type="project" value="UniProtKB-SubCell"/>
</dbReference>
<comment type="subunit">
    <text evidence="10">Homodimer.</text>
</comment>
<dbReference type="GO" id="GO:0015627">
    <property type="term" value="C:type II protein secretion system complex"/>
    <property type="evidence" value="ECO:0007669"/>
    <property type="project" value="InterPro"/>
</dbReference>
<protein>
    <recommendedName>
        <fullName evidence="10">ComG operon protein 3</fullName>
    </recommendedName>
</protein>
<dbReference type="PROSITE" id="PS00409">
    <property type="entry name" value="PROKAR_NTER_METHYL"/>
    <property type="match status" value="1"/>
</dbReference>
<dbReference type="GO" id="GO:0030420">
    <property type="term" value="P:establishment of competence for transformation"/>
    <property type="evidence" value="ECO:0007669"/>
    <property type="project" value="UniProtKB-UniRule"/>
</dbReference>
<evidence type="ECO:0000256" key="5">
    <source>
        <dbReference type="ARBA" id="ARBA00022692"/>
    </source>
</evidence>
<dbReference type="NCBIfam" id="TIGR02532">
    <property type="entry name" value="IV_pilin_GFxxxE"/>
    <property type="match status" value="1"/>
</dbReference>
<evidence type="ECO:0000256" key="9">
    <source>
        <dbReference type="ARBA" id="ARBA00043982"/>
    </source>
</evidence>
<keyword evidence="4 11" id="KW-0488">Methylation</keyword>
<dbReference type="NCBIfam" id="NF040999">
    <property type="entry name" value="pilin_ComGC"/>
    <property type="match status" value="1"/>
</dbReference>
<evidence type="ECO:0000256" key="3">
    <source>
        <dbReference type="ARBA" id="ARBA00022475"/>
    </source>
</evidence>
<proteinExistence type="inferred from homology"/>
<dbReference type="GO" id="GO:0015628">
    <property type="term" value="P:protein secretion by the type II secretion system"/>
    <property type="evidence" value="ECO:0007669"/>
    <property type="project" value="InterPro"/>
</dbReference>
<feature type="propeptide" id="PRO_5035516409" evidence="11">
    <location>
        <begin position="1"/>
        <end position="7"/>
    </location>
</feature>
<evidence type="ECO:0000256" key="11">
    <source>
        <dbReference type="PIRSR" id="PIRSR029928-50"/>
    </source>
</evidence>
<dbReference type="Gene3D" id="3.30.700.10">
    <property type="entry name" value="Glycoprotein, Type 4 Pilin"/>
    <property type="match status" value="1"/>
</dbReference>
<comment type="function">
    <text evidence="10">Required for transformation and DNA binding.</text>
</comment>
<dbReference type="PRINTS" id="PR00813">
    <property type="entry name" value="BCTERIALGSPG"/>
</dbReference>
<dbReference type="PIRSF" id="PIRSF029928">
    <property type="entry name" value="Late_competence_ComGC"/>
    <property type="match status" value="1"/>
</dbReference>
<comment type="caution">
    <text evidence="12">The sequence shown here is derived from an EMBL/GenBank/DDBJ whole genome shotgun (WGS) entry which is preliminary data.</text>
</comment>
<accession>A0A0A8X0W5</accession>
<organism evidence="12 13">
    <name type="scientific">Mesobacillus selenatarsenatis (strain DSM 18680 / JCM 14380 / FERM P-15431 / SF-1)</name>
    <dbReference type="NCBI Taxonomy" id="1321606"/>
    <lineage>
        <taxon>Bacteria</taxon>
        <taxon>Bacillati</taxon>
        <taxon>Bacillota</taxon>
        <taxon>Bacilli</taxon>
        <taxon>Bacillales</taxon>
        <taxon>Bacillaceae</taxon>
        <taxon>Mesobacillus</taxon>
    </lineage>
</organism>
<dbReference type="PANTHER" id="PTHR30093">
    <property type="entry name" value="GENERAL SECRETION PATHWAY PROTEIN G"/>
    <property type="match status" value="1"/>
</dbReference>
<sequence>MMKNQKGFTLIEMMIVLLVISVLLIITVPNISSHSSNINTKGCEAYMKMVEAQVQAYKIDKKVTPTFAELHSGGYLKSADAACPDGTLIEIVDGVVQKKSASTDSGS</sequence>
<feature type="modified residue" description="N-methylphenylalanine" evidence="11">
    <location>
        <position position="8"/>
    </location>
</feature>
<dbReference type="InterPro" id="IPR045584">
    <property type="entry name" value="Pilin-like"/>
</dbReference>
<reference evidence="12 13" key="1">
    <citation type="submission" date="2013-06" db="EMBL/GenBank/DDBJ databases">
        <title>Whole genome shotgun sequence of Bacillus selenatarsenatis SF-1.</title>
        <authorList>
            <person name="Kuroda M."/>
            <person name="Sei K."/>
            <person name="Yamashita M."/>
            <person name="Ike M."/>
        </authorList>
    </citation>
    <scope>NUCLEOTIDE SEQUENCE [LARGE SCALE GENOMIC DNA]</scope>
    <source>
        <strain evidence="12 13">SF-1</strain>
    </source>
</reference>
<keyword evidence="7" id="KW-0472">Membrane</keyword>
<evidence type="ECO:0000313" key="13">
    <source>
        <dbReference type="Proteomes" id="UP000031014"/>
    </source>
</evidence>
<name>A0A0A8X0W5_MESS1</name>
<keyword evidence="8 10" id="KW-0178">Competence</keyword>
<dbReference type="InterPro" id="IPR000983">
    <property type="entry name" value="Bac_GSPG_pilin"/>
</dbReference>
<evidence type="ECO:0000256" key="2">
    <source>
        <dbReference type="ARBA" id="ARBA00004241"/>
    </source>
</evidence>